<dbReference type="Proteomes" id="UP001204579">
    <property type="component" value="Unassembled WGS sequence"/>
</dbReference>
<evidence type="ECO:0000313" key="14">
    <source>
        <dbReference type="Proteomes" id="UP001204579"/>
    </source>
</evidence>
<dbReference type="SUPFAM" id="SSF56935">
    <property type="entry name" value="Porins"/>
    <property type="match status" value="1"/>
</dbReference>
<organism evidence="13 14">
    <name type="scientific">Phocaeicola barnesiae</name>
    <dbReference type="NCBI Taxonomy" id="376804"/>
    <lineage>
        <taxon>Bacteria</taxon>
        <taxon>Pseudomonadati</taxon>
        <taxon>Bacteroidota</taxon>
        <taxon>Bacteroidia</taxon>
        <taxon>Bacteroidales</taxon>
        <taxon>Bacteroidaceae</taxon>
        <taxon>Phocaeicola</taxon>
    </lineage>
</organism>
<dbReference type="InterPro" id="IPR012910">
    <property type="entry name" value="Plug_dom"/>
</dbReference>
<comment type="similarity">
    <text evidence="8 9">Belongs to the TonB-dependent receptor family.</text>
</comment>
<dbReference type="RefSeq" id="WP_235302515.1">
    <property type="nucleotide sequence ID" value="NZ_JADYTK010000033.1"/>
</dbReference>
<evidence type="ECO:0000256" key="8">
    <source>
        <dbReference type="PROSITE-ProRule" id="PRU01360"/>
    </source>
</evidence>
<keyword evidence="13" id="KW-0675">Receptor</keyword>
<comment type="caution">
    <text evidence="13">The sequence shown here is derived from an EMBL/GenBank/DDBJ whole genome shotgun (WGS) entry which is preliminary data.</text>
</comment>
<dbReference type="PROSITE" id="PS52016">
    <property type="entry name" value="TONB_DEPENDENT_REC_3"/>
    <property type="match status" value="1"/>
</dbReference>
<dbReference type="NCBIfam" id="TIGR04057">
    <property type="entry name" value="SusC_RagA_signa"/>
    <property type="match status" value="1"/>
</dbReference>
<dbReference type="NCBIfam" id="TIGR04056">
    <property type="entry name" value="OMP_RagA_SusC"/>
    <property type="match status" value="1"/>
</dbReference>
<sequence>MRETCKKSNTGMRLCCVVWLLFVLAVTGLQAATLQAKKVTGEVTSATDGSLLIGVSVQVQGSSMGTITDLDGKYSLDVNAGETLVFSYIGFKTQSVKVGTSSTINVVLEEDNEVLDEVVVVGYGVQKKKLVTGATVQVKGENIAKLNTTNPLQAMQGQTPGVNIASISGQPGSELKVSIRGLGTVGNAEPLYLIDGVRGDISNLNPADIESIDILKDAASAAIYGAQAANGVVLVTTKSGKEGKAEVSFDAYYGVQNVVKKAELLNTEQYMMIMDEQRLNSGNSTPYDWSSYKSIYDANGNLYDTDWLGAMFKDNAKLQSYTLGVSGGSSTSKYSISMGYMSQEGIIGGEDVSNYSRYNFRVNSEHNLFKDLLKVGEQVSFVYRRNTGIGVGGQYNNTLRGAYSAAPFVPIYSDNNIYDSPYNDTSNSDWNPEDGNPYGSMMTATNNENKNAFFAGNVYAELQPIKNLKIRTVFGANYYTNEYRSFSPLYQFGSQSRNTRTSVTQNMRHTLELTWTNTATYDWNIEDHAFNALIGMESYQYGGTYLSGSNGGLREGFDNWDHAFITNATGSSTAEGMSVSGYPLDETRTVSYFARLGWNWKETYMLNATVRADGSSRFARGHRYGFFPSISAGWILTNEKFMKNTSSWLDYLKLRVSWGQVGNQNIDNYQYLAPIKMTNVHYFYGISGNSTAVEASALGTNWGAYPSRLSNEALTWETSEQTNIGFDARFFASRLGVNFDFYIKSTKDWLLQAPILNTTGTGAPYINGGDVKNTGVELALTWNDNIGKDFSYNISLNGAFNKNKVGKIPTEDGIIHGSSNELYNNAAEFYRAENGEPIGYFWGYQTAGIFQNEREIEEWRAAGNGILQADPQPGDVRYVDVDHNGVINDDDKVNLGNGIPDFTLGFNIGFEYKGFDLSLVANGAFGHQIVQSYRNHTRPQPNYTVEILERWHGEGTSNRIPRVTDSNINWEFSDLYIHNGNYLRLSTLTLGYDFSKLFRFKAFKQARLYFQVQNLLTITKYNGMDPEVGYGADSNAWVSGVDLGYYPRPRTVLVGVNLKF</sequence>
<reference evidence="13 14" key="1">
    <citation type="submission" date="2022-08" db="EMBL/GenBank/DDBJ databases">
        <authorList>
            <person name="Zeman M."/>
            <person name="Kubasova T."/>
        </authorList>
    </citation>
    <scope>NUCLEOTIDE SEQUENCE [LARGE SCALE GENOMIC DNA]</scope>
    <source>
        <strain evidence="13 14">ET62</strain>
    </source>
</reference>
<dbReference type="Pfam" id="PF13715">
    <property type="entry name" value="CarbopepD_reg_2"/>
    <property type="match status" value="1"/>
</dbReference>
<dbReference type="InterPro" id="IPR036942">
    <property type="entry name" value="Beta-barrel_TonB_sf"/>
</dbReference>
<evidence type="ECO:0000256" key="5">
    <source>
        <dbReference type="ARBA" id="ARBA00023077"/>
    </source>
</evidence>
<dbReference type="SUPFAM" id="SSF49464">
    <property type="entry name" value="Carboxypeptidase regulatory domain-like"/>
    <property type="match status" value="1"/>
</dbReference>
<dbReference type="InterPro" id="IPR023997">
    <property type="entry name" value="TonB-dep_OMP_SusC/RagA_CS"/>
</dbReference>
<keyword evidence="3 8" id="KW-1134">Transmembrane beta strand</keyword>
<evidence type="ECO:0000259" key="12">
    <source>
        <dbReference type="Pfam" id="PF07715"/>
    </source>
</evidence>
<dbReference type="Pfam" id="PF07715">
    <property type="entry name" value="Plug"/>
    <property type="match status" value="1"/>
</dbReference>
<keyword evidence="6 8" id="KW-0472">Membrane</keyword>
<protein>
    <submittedName>
        <fullName evidence="13">TonB-dependent receptor</fullName>
    </submittedName>
</protein>
<evidence type="ECO:0000256" key="2">
    <source>
        <dbReference type="ARBA" id="ARBA00022448"/>
    </source>
</evidence>
<feature type="signal peptide" evidence="10">
    <location>
        <begin position="1"/>
        <end position="31"/>
    </location>
</feature>
<dbReference type="Gene3D" id="2.170.130.10">
    <property type="entry name" value="TonB-dependent receptor, plug domain"/>
    <property type="match status" value="1"/>
</dbReference>
<dbReference type="FunFam" id="2.60.40.1120:FF:000003">
    <property type="entry name" value="Outer membrane protein Omp121"/>
    <property type="match status" value="1"/>
</dbReference>
<dbReference type="InterPro" id="IPR000531">
    <property type="entry name" value="Beta-barrel_TonB"/>
</dbReference>
<feature type="domain" description="TonB-dependent receptor-like beta-barrel" evidence="11">
    <location>
        <begin position="409"/>
        <end position="1015"/>
    </location>
</feature>
<accession>A0AAW5N579</accession>
<dbReference type="AlphaFoldDB" id="A0AAW5N579"/>
<evidence type="ECO:0000256" key="10">
    <source>
        <dbReference type="SAM" id="SignalP"/>
    </source>
</evidence>
<evidence type="ECO:0000313" key="13">
    <source>
        <dbReference type="EMBL" id="MCR8874367.1"/>
    </source>
</evidence>
<proteinExistence type="inferred from homology"/>
<keyword evidence="10" id="KW-0732">Signal</keyword>
<keyword evidence="14" id="KW-1185">Reference proteome</keyword>
<dbReference type="InterPro" id="IPR023996">
    <property type="entry name" value="TonB-dep_OMP_SusC/RagA"/>
</dbReference>
<keyword evidence="7 8" id="KW-0998">Cell outer membrane</keyword>
<evidence type="ECO:0000256" key="7">
    <source>
        <dbReference type="ARBA" id="ARBA00023237"/>
    </source>
</evidence>
<dbReference type="GO" id="GO:0009279">
    <property type="term" value="C:cell outer membrane"/>
    <property type="evidence" value="ECO:0007669"/>
    <property type="project" value="UniProtKB-SubCell"/>
</dbReference>
<comment type="subcellular location">
    <subcellularLocation>
        <location evidence="1 8">Cell outer membrane</location>
        <topology evidence="1 8">Multi-pass membrane protein</topology>
    </subcellularLocation>
</comment>
<dbReference type="Pfam" id="PF00593">
    <property type="entry name" value="TonB_dep_Rec_b-barrel"/>
    <property type="match status" value="1"/>
</dbReference>
<evidence type="ECO:0000256" key="3">
    <source>
        <dbReference type="ARBA" id="ARBA00022452"/>
    </source>
</evidence>
<evidence type="ECO:0000259" key="11">
    <source>
        <dbReference type="Pfam" id="PF00593"/>
    </source>
</evidence>
<name>A0AAW5N579_9BACT</name>
<evidence type="ECO:0000256" key="1">
    <source>
        <dbReference type="ARBA" id="ARBA00004571"/>
    </source>
</evidence>
<evidence type="ECO:0000256" key="4">
    <source>
        <dbReference type="ARBA" id="ARBA00022692"/>
    </source>
</evidence>
<dbReference type="EMBL" id="JANRHJ010000010">
    <property type="protein sequence ID" value="MCR8874367.1"/>
    <property type="molecule type" value="Genomic_DNA"/>
</dbReference>
<keyword evidence="4 8" id="KW-0812">Transmembrane</keyword>
<evidence type="ECO:0000256" key="9">
    <source>
        <dbReference type="RuleBase" id="RU003357"/>
    </source>
</evidence>
<feature type="chain" id="PRO_5043857111" evidence="10">
    <location>
        <begin position="32"/>
        <end position="1060"/>
    </location>
</feature>
<dbReference type="InterPro" id="IPR039426">
    <property type="entry name" value="TonB-dep_rcpt-like"/>
</dbReference>
<dbReference type="InterPro" id="IPR008969">
    <property type="entry name" value="CarboxyPept-like_regulatory"/>
</dbReference>
<dbReference type="Gene3D" id="2.60.40.1120">
    <property type="entry name" value="Carboxypeptidase-like, regulatory domain"/>
    <property type="match status" value="1"/>
</dbReference>
<dbReference type="InterPro" id="IPR037066">
    <property type="entry name" value="Plug_dom_sf"/>
</dbReference>
<dbReference type="Gene3D" id="2.40.170.20">
    <property type="entry name" value="TonB-dependent receptor, beta-barrel domain"/>
    <property type="match status" value="1"/>
</dbReference>
<feature type="domain" description="TonB-dependent receptor plug" evidence="12">
    <location>
        <begin position="131"/>
        <end position="232"/>
    </location>
</feature>
<keyword evidence="5 9" id="KW-0798">TonB box</keyword>
<keyword evidence="2 8" id="KW-0813">Transport</keyword>
<gene>
    <name evidence="13" type="ORF">NW209_10135</name>
</gene>
<evidence type="ECO:0000256" key="6">
    <source>
        <dbReference type="ARBA" id="ARBA00023136"/>
    </source>
</evidence>